<dbReference type="GO" id="GO:0009298">
    <property type="term" value="P:GDP-mannose biosynthetic process"/>
    <property type="evidence" value="ECO:0007669"/>
    <property type="project" value="UniProtKB-UniPathway"/>
</dbReference>
<dbReference type="InterPro" id="IPR046457">
    <property type="entry name" value="PMI_typeI_cat"/>
</dbReference>
<dbReference type="EnsemblProtists" id="PYU1_T013186">
    <property type="protein sequence ID" value="PYU1_T013186"/>
    <property type="gene ID" value="PYU1_G013159"/>
</dbReference>
<dbReference type="InterPro" id="IPR046458">
    <property type="entry name" value="PMI_typeI_hel"/>
</dbReference>
<evidence type="ECO:0000313" key="12">
    <source>
        <dbReference type="EnsemblProtists" id="PYU1_T013186"/>
    </source>
</evidence>
<dbReference type="GO" id="GO:0005975">
    <property type="term" value="P:carbohydrate metabolic process"/>
    <property type="evidence" value="ECO:0007669"/>
    <property type="project" value="InterPro"/>
</dbReference>
<dbReference type="PANTHER" id="PTHR10309">
    <property type="entry name" value="MANNOSE-6-PHOSPHATE ISOMERASE"/>
    <property type="match status" value="1"/>
</dbReference>
<dbReference type="GO" id="GO:0004476">
    <property type="term" value="F:mannose-6-phosphate isomerase activity"/>
    <property type="evidence" value="ECO:0007669"/>
    <property type="project" value="UniProtKB-EC"/>
</dbReference>
<dbReference type="InterPro" id="IPR016305">
    <property type="entry name" value="Mannose-6-P_Isomerase"/>
</dbReference>
<keyword evidence="5 9" id="KW-0479">Metal-binding</keyword>
<keyword evidence="13" id="KW-1185">Reference proteome</keyword>
<feature type="domain" description="Phosphomannose isomerase type I catalytic" evidence="10">
    <location>
        <begin position="15"/>
        <end position="124"/>
    </location>
</feature>
<reference evidence="13" key="2">
    <citation type="submission" date="2010-04" db="EMBL/GenBank/DDBJ databases">
        <authorList>
            <person name="Buell R."/>
            <person name="Hamilton J."/>
            <person name="Hostetler J."/>
        </authorList>
    </citation>
    <scope>NUCLEOTIDE SEQUENCE [LARGE SCALE GENOMIC DNA]</scope>
    <source>
        <strain evidence="13">DAOM:BR144</strain>
    </source>
</reference>
<dbReference type="AlphaFoldDB" id="K3X7I7"/>
<dbReference type="Pfam" id="PF20511">
    <property type="entry name" value="PMI_typeI_cat"/>
    <property type="match status" value="1"/>
</dbReference>
<feature type="active site" evidence="8">
    <location>
        <position position="260"/>
    </location>
</feature>
<dbReference type="HOGENOM" id="CLU_026967_0_0_1"/>
<reference evidence="13" key="1">
    <citation type="journal article" date="2010" name="Genome Biol.">
        <title>Genome sequence of the necrotrophic plant pathogen Pythium ultimum reveals original pathogenicity mechanisms and effector repertoire.</title>
        <authorList>
            <person name="Levesque C.A."/>
            <person name="Brouwer H."/>
            <person name="Cano L."/>
            <person name="Hamilton J.P."/>
            <person name="Holt C."/>
            <person name="Huitema E."/>
            <person name="Raffaele S."/>
            <person name="Robideau G.P."/>
            <person name="Thines M."/>
            <person name="Win J."/>
            <person name="Zerillo M.M."/>
            <person name="Beakes G.W."/>
            <person name="Boore J.L."/>
            <person name="Busam D."/>
            <person name="Dumas B."/>
            <person name="Ferriera S."/>
            <person name="Fuerstenberg S.I."/>
            <person name="Gachon C.M."/>
            <person name="Gaulin E."/>
            <person name="Govers F."/>
            <person name="Grenville-Briggs L."/>
            <person name="Horner N."/>
            <person name="Hostetler J."/>
            <person name="Jiang R.H."/>
            <person name="Johnson J."/>
            <person name="Krajaejun T."/>
            <person name="Lin H."/>
            <person name="Meijer H.J."/>
            <person name="Moore B."/>
            <person name="Morris P."/>
            <person name="Phuntmart V."/>
            <person name="Puiu D."/>
            <person name="Shetty J."/>
            <person name="Stajich J.E."/>
            <person name="Tripathy S."/>
            <person name="Wawra S."/>
            <person name="van West P."/>
            <person name="Whitty B.R."/>
            <person name="Coutinho P.M."/>
            <person name="Henrissat B."/>
            <person name="Martin F."/>
            <person name="Thomas P.D."/>
            <person name="Tyler B.M."/>
            <person name="De Vries R.P."/>
            <person name="Kamoun S."/>
            <person name="Yandell M."/>
            <person name="Tisserat N."/>
            <person name="Buell C.R."/>
        </authorList>
    </citation>
    <scope>NUCLEOTIDE SEQUENCE</scope>
    <source>
        <strain evidence="13">DAOM:BR144</strain>
    </source>
</reference>
<dbReference type="FunFam" id="2.60.120.10:FF:000044">
    <property type="entry name" value="Mannose-6-phosphate isomerase"/>
    <property type="match status" value="1"/>
</dbReference>
<dbReference type="EMBL" id="GL376577">
    <property type="status" value="NOT_ANNOTATED_CDS"/>
    <property type="molecule type" value="Genomic_DNA"/>
</dbReference>
<feature type="binding site" evidence="9">
    <location>
        <position position="108"/>
    </location>
    <ligand>
        <name>Zn(2+)</name>
        <dbReference type="ChEBI" id="CHEBI:29105"/>
    </ligand>
</feature>
<dbReference type="GO" id="GO:0005829">
    <property type="term" value="C:cytosol"/>
    <property type="evidence" value="ECO:0007669"/>
    <property type="project" value="TreeGrafter"/>
</dbReference>
<evidence type="ECO:0000256" key="6">
    <source>
        <dbReference type="ARBA" id="ARBA00022833"/>
    </source>
</evidence>
<evidence type="ECO:0000313" key="13">
    <source>
        <dbReference type="Proteomes" id="UP000019132"/>
    </source>
</evidence>
<dbReference type="Gene3D" id="1.10.441.10">
    <property type="entry name" value="Phosphomannose Isomerase, domain 2"/>
    <property type="match status" value="1"/>
</dbReference>
<dbReference type="Gene3D" id="2.60.120.10">
    <property type="entry name" value="Jelly Rolls"/>
    <property type="match status" value="2"/>
</dbReference>
<dbReference type="VEuPathDB" id="FungiDB:PYU1_G013159"/>
<evidence type="ECO:0000259" key="11">
    <source>
        <dbReference type="Pfam" id="PF20512"/>
    </source>
</evidence>
<comment type="similarity">
    <text evidence="3">Belongs to the mannose-6-phosphate isomerase type 1 family.</text>
</comment>
<dbReference type="PRINTS" id="PR00714">
    <property type="entry name" value="MAN6PISMRASE"/>
</dbReference>
<name>K3X7I7_GLOUD</name>
<dbReference type="eggNOG" id="KOG2757">
    <property type="taxonomic scope" value="Eukaryota"/>
</dbReference>
<evidence type="ECO:0000256" key="1">
    <source>
        <dbReference type="ARBA" id="ARBA00000757"/>
    </source>
</evidence>
<feature type="binding site" evidence="9">
    <location>
        <position position="83"/>
    </location>
    <ligand>
        <name>Zn(2+)</name>
        <dbReference type="ChEBI" id="CHEBI:29105"/>
    </ligand>
</feature>
<dbReference type="OMA" id="DIGLFCG"/>
<dbReference type="CDD" id="cd07011">
    <property type="entry name" value="cupin_PMI_type_I_N"/>
    <property type="match status" value="1"/>
</dbReference>
<dbReference type="InterPro" id="IPR001250">
    <property type="entry name" value="Man6P_Isoase-1"/>
</dbReference>
<evidence type="ECO:0000256" key="8">
    <source>
        <dbReference type="PIRSR" id="PIRSR001480-1"/>
    </source>
</evidence>
<comment type="cofactor">
    <cofactor evidence="9">
        <name>Zn(2+)</name>
        <dbReference type="ChEBI" id="CHEBI:29105"/>
    </cofactor>
    <text evidence="9">Binds 1 zinc ion per subunit.</text>
</comment>
<dbReference type="InParanoid" id="K3X7I7"/>
<evidence type="ECO:0000256" key="4">
    <source>
        <dbReference type="ARBA" id="ARBA00011956"/>
    </source>
</evidence>
<feature type="domain" description="Phosphomannose isomerase type I helical insertion" evidence="11">
    <location>
        <begin position="153"/>
        <end position="222"/>
    </location>
</feature>
<dbReference type="EC" id="5.3.1.8" evidence="4"/>
<dbReference type="GO" id="GO:0008270">
    <property type="term" value="F:zinc ion binding"/>
    <property type="evidence" value="ECO:0007669"/>
    <property type="project" value="InterPro"/>
</dbReference>
<dbReference type="UniPathway" id="UPA00126">
    <property type="reaction ID" value="UER00423"/>
</dbReference>
<keyword evidence="6 9" id="KW-0862">Zinc</keyword>
<evidence type="ECO:0000256" key="9">
    <source>
        <dbReference type="PIRSR" id="PIRSR001480-2"/>
    </source>
</evidence>
<evidence type="ECO:0000259" key="10">
    <source>
        <dbReference type="Pfam" id="PF20511"/>
    </source>
</evidence>
<evidence type="ECO:0000256" key="5">
    <source>
        <dbReference type="ARBA" id="ARBA00022723"/>
    </source>
</evidence>
<sequence>MEMVIARAGGDSSFEVDPKSTYAELWMGTHSNGPSRIVRDGKPAELLSDYLQEHPEAMGTTTGELPFLFKVLSVQKALSIQAHPDVALARRLHATKPDLYKDANHKPEMAIALTQFEALSQFRKLSEIVGYLESVPELRALVDDKIVQQLIGKQDVASLRAFFKSFIYADLEVVTLQLQSLRSRLETQAQNGRVALTPVEKLVLRLNAEYSNDIGCFCPYILNYITLQPGEAVFLGANEPHAYLSGDCIECMACSDNVVRAGLTPKYIDKVTLHEMLTYRTGPPTVFKGDKVNEMSRLYSPPVPEFQVEVIELAAYQHYAVPKREDSPSVLLVVSGSASGTCGEEAPFTLSKGSVFFVPAGEELDLRCGSDGISAFRASPNQSARQH</sequence>
<keyword evidence="7" id="KW-0413">Isomerase</keyword>
<dbReference type="Proteomes" id="UP000019132">
    <property type="component" value="Unassembled WGS sequence"/>
</dbReference>
<dbReference type="InterPro" id="IPR011051">
    <property type="entry name" value="RmlC_Cupin_sf"/>
</dbReference>
<dbReference type="InterPro" id="IPR014710">
    <property type="entry name" value="RmlC-like_jellyroll"/>
</dbReference>
<dbReference type="SUPFAM" id="SSF51182">
    <property type="entry name" value="RmlC-like cupins"/>
    <property type="match status" value="1"/>
</dbReference>
<dbReference type="PROSITE" id="PS00966">
    <property type="entry name" value="PMI_I_2"/>
    <property type="match status" value="1"/>
</dbReference>
<accession>K3X7I7</accession>
<dbReference type="NCBIfam" id="TIGR00218">
    <property type="entry name" value="manA"/>
    <property type="match status" value="1"/>
</dbReference>
<dbReference type="STRING" id="431595.K3X7I7"/>
<dbReference type="PROSITE" id="PS00965">
    <property type="entry name" value="PMI_I_1"/>
    <property type="match status" value="1"/>
</dbReference>
<dbReference type="Pfam" id="PF20512">
    <property type="entry name" value="PMI_typeI_hel"/>
    <property type="match status" value="1"/>
</dbReference>
<proteinExistence type="inferred from homology"/>
<comment type="catalytic activity">
    <reaction evidence="1">
        <text>D-mannose 6-phosphate = D-fructose 6-phosphate</text>
        <dbReference type="Rhea" id="RHEA:12356"/>
        <dbReference type="ChEBI" id="CHEBI:58735"/>
        <dbReference type="ChEBI" id="CHEBI:61527"/>
        <dbReference type="EC" id="5.3.1.8"/>
    </reaction>
</comment>
<organism evidence="12 13">
    <name type="scientific">Globisporangium ultimum (strain ATCC 200006 / CBS 805.95 / DAOM BR144)</name>
    <name type="common">Pythium ultimum</name>
    <dbReference type="NCBI Taxonomy" id="431595"/>
    <lineage>
        <taxon>Eukaryota</taxon>
        <taxon>Sar</taxon>
        <taxon>Stramenopiles</taxon>
        <taxon>Oomycota</taxon>
        <taxon>Peronosporomycetes</taxon>
        <taxon>Pythiales</taxon>
        <taxon>Pythiaceae</taxon>
        <taxon>Globisporangium</taxon>
    </lineage>
</organism>
<reference evidence="12" key="3">
    <citation type="submission" date="2015-02" db="UniProtKB">
        <authorList>
            <consortium name="EnsemblProtists"/>
        </authorList>
    </citation>
    <scope>IDENTIFICATION</scope>
    <source>
        <strain evidence="12">DAOM BR144</strain>
    </source>
</reference>
<dbReference type="InterPro" id="IPR018050">
    <property type="entry name" value="Pmannose_isomerase-type1_CS"/>
</dbReference>
<evidence type="ECO:0000256" key="2">
    <source>
        <dbReference type="ARBA" id="ARBA00004666"/>
    </source>
</evidence>
<dbReference type="PIRSF" id="PIRSF001480">
    <property type="entry name" value="Mannose-6-phosphate_isomerase"/>
    <property type="match status" value="1"/>
</dbReference>
<evidence type="ECO:0000256" key="7">
    <source>
        <dbReference type="ARBA" id="ARBA00023235"/>
    </source>
</evidence>
<protein>
    <recommendedName>
        <fullName evidence="4">mannose-6-phosphate isomerase</fullName>
        <ecNumber evidence="4">5.3.1.8</ecNumber>
    </recommendedName>
</protein>
<feature type="binding site" evidence="9">
    <location>
        <position position="81"/>
    </location>
    <ligand>
        <name>Zn(2+)</name>
        <dbReference type="ChEBI" id="CHEBI:29105"/>
    </ligand>
</feature>
<evidence type="ECO:0000256" key="3">
    <source>
        <dbReference type="ARBA" id="ARBA00010772"/>
    </source>
</evidence>
<dbReference type="PANTHER" id="PTHR10309:SF0">
    <property type="entry name" value="MANNOSE-6-PHOSPHATE ISOMERASE"/>
    <property type="match status" value="1"/>
</dbReference>
<feature type="binding site" evidence="9">
    <location>
        <position position="241"/>
    </location>
    <ligand>
        <name>Zn(2+)</name>
        <dbReference type="ChEBI" id="CHEBI:29105"/>
    </ligand>
</feature>
<comment type="pathway">
    <text evidence="2">Nucleotide-sugar biosynthesis; GDP-alpha-D-mannose biosynthesis; alpha-D-mannose 1-phosphate from D-fructose 6-phosphate: step 1/2.</text>
</comment>